<dbReference type="InterPro" id="IPR000639">
    <property type="entry name" value="Epox_hydrolase-like"/>
</dbReference>
<feature type="domain" description="AB hydrolase-1" evidence="1">
    <location>
        <begin position="38"/>
        <end position="287"/>
    </location>
</feature>
<dbReference type="OrthoDB" id="9808398at2"/>
<keyword evidence="2" id="KW-0808">Transferase</keyword>
<dbReference type="eggNOG" id="COG2267">
    <property type="taxonomic scope" value="Bacteria"/>
</dbReference>
<dbReference type="EMBL" id="CP003944">
    <property type="protein sequence ID" value="AFZ49690.1"/>
    <property type="molecule type" value="Genomic_DNA"/>
</dbReference>
<dbReference type="Gene3D" id="3.40.50.1820">
    <property type="entry name" value="alpha/beta hydrolase"/>
    <property type="match status" value="1"/>
</dbReference>
<dbReference type="GO" id="GO:0016746">
    <property type="term" value="F:acyltransferase activity"/>
    <property type="evidence" value="ECO:0007669"/>
    <property type="project" value="UniProtKB-KW"/>
</dbReference>
<dbReference type="PRINTS" id="PR00412">
    <property type="entry name" value="EPOXHYDRLASE"/>
</dbReference>
<evidence type="ECO:0000313" key="3">
    <source>
        <dbReference type="Proteomes" id="UP000010482"/>
    </source>
</evidence>
<dbReference type="Pfam" id="PF12697">
    <property type="entry name" value="Abhydrolase_6"/>
    <property type="match status" value="1"/>
</dbReference>
<dbReference type="PRINTS" id="PR00111">
    <property type="entry name" value="ABHYDROLASE"/>
</dbReference>
<dbReference type="SUPFAM" id="SSF53474">
    <property type="entry name" value="alpha/beta-Hydrolases"/>
    <property type="match status" value="1"/>
</dbReference>
<dbReference type="Proteomes" id="UP000010482">
    <property type="component" value="Chromosome"/>
</dbReference>
<organism evidence="2 3">
    <name type="scientific">Dactylococcopsis salina (strain PCC 8305)</name>
    <name type="common">Myxobactron salinum</name>
    <dbReference type="NCBI Taxonomy" id="13035"/>
    <lineage>
        <taxon>Bacteria</taxon>
        <taxon>Bacillati</taxon>
        <taxon>Cyanobacteriota</taxon>
        <taxon>Cyanophyceae</taxon>
        <taxon>Nodosilineales</taxon>
        <taxon>Cymatolegaceae</taxon>
        <taxon>Dactylococcopsis</taxon>
    </lineage>
</organism>
<dbReference type="InterPro" id="IPR029058">
    <property type="entry name" value="AB_hydrolase_fold"/>
</dbReference>
<dbReference type="STRING" id="13035.Dacsa_0962"/>
<dbReference type="PANTHER" id="PTHR46438">
    <property type="entry name" value="ALPHA/BETA-HYDROLASES SUPERFAMILY PROTEIN"/>
    <property type="match status" value="1"/>
</dbReference>
<evidence type="ECO:0000259" key="1">
    <source>
        <dbReference type="Pfam" id="PF12697"/>
    </source>
</evidence>
<dbReference type="RefSeq" id="WP_015228700.1">
    <property type="nucleotide sequence ID" value="NC_019780.1"/>
</dbReference>
<dbReference type="AlphaFoldDB" id="K9YTM8"/>
<keyword evidence="2" id="KW-0012">Acyltransferase</keyword>
<dbReference type="HOGENOM" id="CLU_020336_13_4_3"/>
<name>K9YTM8_DACS8</name>
<accession>K9YTM8</accession>
<gene>
    <name evidence="2" type="ORF">Dacsa_0962</name>
</gene>
<evidence type="ECO:0000313" key="2">
    <source>
        <dbReference type="EMBL" id="AFZ49690.1"/>
    </source>
</evidence>
<dbReference type="PATRIC" id="fig|13035.3.peg.1078"/>
<keyword evidence="3" id="KW-1185">Reference proteome</keyword>
<proteinExistence type="predicted"/>
<protein>
    <submittedName>
        <fullName evidence="2">Hydrolase or acyltransferase of alpha/beta superfamily</fullName>
    </submittedName>
</protein>
<dbReference type="InterPro" id="IPR000073">
    <property type="entry name" value="AB_hydrolase_1"/>
</dbReference>
<dbReference type="KEGG" id="dsl:Dacsa_0962"/>
<dbReference type="PANTHER" id="PTHR46438:SF2">
    <property type="entry name" value="ALPHA_BETA-HYDROLASES SUPERFAMILY PROTEIN"/>
    <property type="match status" value="1"/>
</dbReference>
<sequence>MNQINVDLGRQRDWVWRGWQVRYTYLRAKRETGKNPPLVLLHGFGAAIGHWRHNLPILSETHTAYAIDWLGFGASRKAVTRYSMDFWSDQLYHFWRTVINSPAIFIGNSLGSLIGLTAASRYPEMAQGLILINLPDTAARSEILPPTVQKLVNGVESLFSAPWLLRGLFPILRSRSVIRRWAKLAYPNVPNLDEELVTILCTPPRDQCASDAFVALVKSALNPHFAPPVKQLLPHLTIPILLLWGERDRFIPPQLARSFVDLNPNLELVMLPKLGHCPHDESPQQFHRVILPWLEKYQFLSQ</sequence>
<keyword evidence="2" id="KW-0378">Hydrolase</keyword>
<reference evidence="2" key="1">
    <citation type="submission" date="2012-04" db="EMBL/GenBank/DDBJ databases">
        <title>Finished genome of Dactylococcopsis salina PCC 8305.</title>
        <authorList>
            <consortium name="US DOE Joint Genome Institute"/>
            <person name="Gugger M."/>
            <person name="Coursin T."/>
            <person name="Rippka R."/>
            <person name="Tandeau De Marsac N."/>
            <person name="Huntemann M."/>
            <person name="Wei C.-L."/>
            <person name="Han J."/>
            <person name="Detter J.C."/>
            <person name="Han C."/>
            <person name="Tapia R."/>
            <person name="Daligault H."/>
            <person name="Chen A."/>
            <person name="Krypides N."/>
            <person name="Mavromatis K."/>
            <person name="Markowitz V."/>
            <person name="Szeto E."/>
            <person name="Ivanova N."/>
            <person name="Ovchinnikova G."/>
            <person name="Pagani I."/>
            <person name="Pati A."/>
            <person name="Goodwin L."/>
            <person name="Peters L."/>
            <person name="Pitluck S."/>
            <person name="Woyke T."/>
            <person name="Kerfeld C."/>
        </authorList>
    </citation>
    <scope>NUCLEOTIDE SEQUENCE [LARGE SCALE GENOMIC DNA]</scope>
    <source>
        <strain evidence="2">PCC 8305</strain>
    </source>
</reference>
<dbReference type="GO" id="GO:0016787">
    <property type="term" value="F:hydrolase activity"/>
    <property type="evidence" value="ECO:0007669"/>
    <property type="project" value="UniProtKB-KW"/>
</dbReference>